<evidence type="ECO:0000256" key="2">
    <source>
        <dbReference type="ARBA" id="ARBA00029447"/>
    </source>
</evidence>
<sequence length="148" mass="15730">MVSQSGDTLKEIVTSVKRATDIVTEIAAASKEQATGIEQVNVAVSRMDHVTQSNASQTAELSSTAVSLATEARHLQEVVDLFNQVKKSPAEQAVDVDHHPSTAAPSSAPPKSTKAKQAFADFDLEDNVERELQSVGAGNDGFGTFEEF</sequence>
<feature type="region of interest" description="Disordered" evidence="3">
    <location>
        <begin position="89"/>
        <end position="122"/>
    </location>
</feature>
<organism evidence="5 6">
    <name type="scientific">Aeoliella mucimassa</name>
    <dbReference type="NCBI Taxonomy" id="2527972"/>
    <lineage>
        <taxon>Bacteria</taxon>
        <taxon>Pseudomonadati</taxon>
        <taxon>Planctomycetota</taxon>
        <taxon>Planctomycetia</taxon>
        <taxon>Pirellulales</taxon>
        <taxon>Lacipirellulaceae</taxon>
        <taxon>Aeoliella</taxon>
    </lineage>
</organism>
<reference evidence="5 6" key="1">
    <citation type="submission" date="2019-02" db="EMBL/GenBank/DDBJ databases">
        <title>Deep-cultivation of Planctomycetes and their phenomic and genomic characterization uncovers novel biology.</title>
        <authorList>
            <person name="Wiegand S."/>
            <person name="Jogler M."/>
            <person name="Boedeker C."/>
            <person name="Pinto D."/>
            <person name="Vollmers J."/>
            <person name="Rivas-Marin E."/>
            <person name="Kohn T."/>
            <person name="Peeters S.H."/>
            <person name="Heuer A."/>
            <person name="Rast P."/>
            <person name="Oberbeckmann S."/>
            <person name="Bunk B."/>
            <person name="Jeske O."/>
            <person name="Meyerdierks A."/>
            <person name="Storesund J.E."/>
            <person name="Kallscheuer N."/>
            <person name="Luecker S."/>
            <person name="Lage O.M."/>
            <person name="Pohl T."/>
            <person name="Merkel B.J."/>
            <person name="Hornburger P."/>
            <person name="Mueller R.-W."/>
            <person name="Bruemmer F."/>
            <person name="Labrenz M."/>
            <person name="Spormann A.M."/>
            <person name="Op den Camp H."/>
            <person name="Overmann J."/>
            <person name="Amann R."/>
            <person name="Jetten M.S.M."/>
            <person name="Mascher T."/>
            <person name="Medema M.H."/>
            <person name="Devos D.P."/>
            <person name="Kaster A.-K."/>
            <person name="Ovreas L."/>
            <person name="Rohde M."/>
            <person name="Galperin M.Y."/>
            <person name="Jogler C."/>
        </authorList>
    </citation>
    <scope>NUCLEOTIDE SEQUENCE [LARGE SCALE GENOMIC DNA]</scope>
    <source>
        <strain evidence="5 6">Pan181</strain>
    </source>
</reference>
<evidence type="ECO:0000256" key="1">
    <source>
        <dbReference type="ARBA" id="ARBA00022481"/>
    </source>
</evidence>
<feature type="domain" description="Methyl-accepting transducer" evidence="4">
    <location>
        <begin position="1"/>
        <end position="51"/>
    </location>
</feature>
<dbReference type="PANTHER" id="PTHR43531:SF14">
    <property type="entry name" value="METHYL-ACCEPTING CHEMOTAXIS PROTEIN I-RELATED"/>
    <property type="match status" value="1"/>
</dbReference>
<evidence type="ECO:0000259" key="4">
    <source>
        <dbReference type="Pfam" id="PF00015"/>
    </source>
</evidence>
<keyword evidence="6" id="KW-1185">Reference proteome</keyword>
<gene>
    <name evidence="5" type="primary">trg</name>
    <name evidence="5" type="ORF">Pan181_12360</name>
</gene>
<dbReference type="EMBL" id="CP036278">
    <property type="protein sequence ID" value="QDU55050.1"/>
    <property type="molecule type" value="Genomic_DNA"/>
</dbReference>
<dbReference type="GO" id="GO:0004888">
    <property type="term" value="F:transmembrane signaling receptor activity"/>
    <property type="evidence" value="ECO:0007669"/>
    <property type="project" value="TreeGrafter"/>
</dbReference>
<protein>
    <submittedName>
        <fullName evidence="5">Methyl-accepting chemotaxis protein III</fullName>
    </submittedName>
</protein>
<proteinExistence type="inferred from homology"/>
<keyword evidence="1" id="KW-0488">Methylation</keyword>
<name>A0A518AJZ7_9BACT</name>
<dbReference type="Gene3D" id="1.10.287.950">
    <property type="entry name" value="Methyl-accepting chemotaxis protein"/>
    <property type="match status" value="1"/>
</dbReference>
<evidence type="ECO:0000313" key="5">
    <source>
        <dbReference type="EMBL" id="QDU55050.1"/>
    </source>
</evidence>
<dbReference type="GO" id="GO:0007165">
    <property type="term" value="P:signal transduction"/>
    <property type="evidence" value="ECO:0007669"/>
    <property type="project" value="InterPro"/>
</dbReference>
<dbReference type="KEGG" id="amuc:Pan181_12360"/>
<dbReference type="GO" id="GO:0005886">
    <property type="term" value="C:plasma membrane"/>
    <property type="evidence" value="ECO:0007669"/>
    <property type="project" value="TreeGrafter"/>
</dbReference>
<feature type="compositionally biased region" description="Low complexity" evidence="3">
    <location>
        <begin position="101"/>
        <end position="116"/>
    </location>
</feature>
<comment type="similarity">
    <text evidence="2">Belongs to the methyl-accepting chemotaxis (MCP) protein family.</text>
</comment>
<dbReference type="Proteomes" id="UP000315750">
    <property type="component" value="Chromosome"/>
</dbReference>
<dbReference type="GO" id="GO:0006935">
    <property type="term" value="P:chemotaxis"/>
    <property type="evidence" value="ECO:0007669"/>
    <property type="project" value="TreeGrafter"/>
</dbReference>
<accession>A0A518AJZ7</accession>
<evidence type="ECO:0000256" key="3">
    <source>
        <dbReference type="SAM" id="MobiDB-lite"/>
    </source>
</evidence>
<dbReference type="PANTHER" id="PTHR43531">
    <property type="entry name" value="PROTEIN ICFG"/>
    <property type="match status" value="1"/>
</dbReference>
<dbReference type="Pfam" id="PF00015">
    <property type="entry name" value="MCPsignal"/>
    <property type="match status" value="1"/>
</dbReference>
<dbReference type="InterPro" id="IPR051310">
    <property type="entry name" value="MCP_chemotaxis"/>
</dbReference>
<dbReference type="SUPFAM" id="SSF58104">
    <property type="entry name" value="Methyl-accepting chemotaxis protein (MCP) signaling domain"/>
    <property type="match status" value="1"/>
</dbReference>
<dbReference type="AlphaFoldDB" id="A0A518AJZ7"/>
<evidence type="ECO:0000313" key="6">
    <source>
        <dbReference type="Proteomes" id="UP000315750"/>
    </source>
</evidence>
<dbReference type="InterPro" id="IPR004089">
    <property type="entry name" value="MCPsignal_dom"/>
</dbReference>